<evidence type="ECO:0000256" key="1">
    <source>
        <dbReference type="SAM" id="MobiDB-lite"/>
    </source>
</evidence>
<proteinExistence type="predicted"/>
<gene>
    <name evidence="2" type="ORF">H8N03_00325</name>
</gene>
<protein>
    <submittedName>
        <fullName evidence="2">Uncharacterized protein</fullName>
    </submittedName>
</protein>
<dbReference type="Proteomes" id="UP000608513">
    <property type="component" value="Unassembled WGS sequence"/>
</dbReference>
<dbReference type="AlphaFoldDB" id="A0A923MLS7"/>
<evidence type="ECO:0000313" key="3">
    <source>
        <dbReference type="Proteomes" id="UP000608513"/>
    </source>
</evidence>
<sequence length="92" mass="9375">MASNTSQSAQAMPAEAVTEAEKEDGCHDKSAPQEPLPPRAGRTGGLGARAERPSEGSRRKSDEKDKDKDKGSSGRGAKAPSANGSAAGGERP</sequence>
<organism evidence="2 3">
    <name type="scientific">Ramlibacter cellulosilyticus</name>
    <dbReference type="NCBI Taxonomy" id="2764187"/>
    <lineage>
        <taxon>Bacteria</taxon>
        <taxon>Pseudomonadati</taxon>
        <taxon>Pseudomonadota</taxon>
        <taxon>Betaproteobacteria</taxon>
        <taxon>Burkholderiales</taxon>
        <taxon>Comamonadaceae</taxon>
        <taxon>Ramlibacter</taxon>
    </lineage>
</organism>
<name>A0A923MLS7_9BURK</name>
<feature type="compositionally biased region" description="Basic and acidic residues" evidence="1">
    <location>
        <begin position="19"/>
        <end position="31"/>
    </location>
</feature>
<evidence type="ECO:0000313" key="2">
    <source>
        <dbReference type="EMBL" id="MBC5781365.1"/>
    </source>
</evidence>
<keyword evidence="3" id="KW-1185">Reference proteome</keyword>
<accession>A0A923MLS7</accession>
<feature type="region of interest" description="Disordered" evidence="1">
    <location>
        <begin position="1"/>
        <end position="92"/>
    </location>
</feature>
<dbReference type="RefSeq" id="WP_187074131.1">
    <property type="nucleotide sequence ID" value="NZ_JACORT010000001.1"/>
</dbReference>
<feature type="compositionally biased region" description="Polar residues" evidence="1">
    <location>
        <begin position="1"/>
        <end position="10"/>
    </location>
</feature>
<dbReference type="EMBL" id="JACORT010000001">
    <property type="protein sequence ID" value="MBC5781365.1"/>
    <property type="molecule type" value="Genomic_DNA"/>
</dbReference>
<reference evidence="2" key="1">
    <citation type="submission" date="2020-08" db="EMBL/GenBank/DDBJ databases">
        <title>Ramlibacter sp. USB13 16S ribosomal RNA gene genome sequencing and assembly.</title>
        <authorList>
            <person name="Kang M."/>
        </authorList>
    </citation>
    <scope>NUCLEOTIDE SEQUENCE</scope>
    <source>
        <strain evidence="2">USB13</strain>
    </source>
</reference>
<feature type="compositionally biased region" description="Basic and acidic residues" evidence="1">
    <location>
        <begin position="49"/>
        <end position="72"/>
    </location>
</feature>
<comment type="caution">
    <text evidence="2">The sequence shown here is derived from an EMBL/GenBank/DDBJ whole genome shotgun (WGS) entry which is preliminary data.</text>
</comment>